<dbReference type="EMBL" id="DXAM01000053">
    <property type="protein sequence ID" value="HJA04012.1"/>
    <property type="molecule type" value="Genomic_DNA"/>
</dbReference>
<feature type="transmembrane region" description="Helical" evidence="1">
    <location>
        <begin position="132"/>
        <end position="158"/>
    </location>
</feature>
<accession>A0A9D2H3L1</accession>
<sequence length="513" mass="51555">MVAHVVRLRIAETLVPFRSPGWVRALAALACAVVVAAAGVWGALALADLPADTSRVATVAVGSVISIAFFLAPFGASRPDPLDPAAYALLPVSRTGVAIGGALASLISVPVVAVLALDIALAITAVAHGAPVWAAAVGAACHVITCGLLARLGFAVAVRVRLGGRAREGAVLVLAIGIAVVVPLVSYAISSSWYLGAPAIAVRSGEIVALTPPGAAAGVIGAGSFASLGVALGTIVVAACCWAVVVRRAFSSLPPSPTAHRSGLGWLGLFPRTATGAIGARSVIYWAVDVRYLANLVIIPVAGLLPVVPLMIAGVPANIVALVPLPIIAAFIGWIAHNDLAYDSEALWLHLVTGVRGTADRLGRLVPIAIFAIPVLSATIALTASFADAWDHLGSLVGVALALTLAGFGVSSVSSAAVPYPVARPGDSPFRQPQRAGARGAIAPTLVLLLTIAAGVPAMIPAAATLLDDAQRDAEVLLTGTGTGAAVLIVGVLVGALIFQRRGHLLVDIGRVA</sequence>
<keyword evidence="1" id="KW-0472">Membrane</keyword>
<protein>
    <recommendedName>
        <fullName evidence="4">ABC-2 type transport system permease protein</fullName>
    </recommendedName>
</protein>
<feature type="transmembrane region" description="Helical" evidence="1">
    <location>
        <begin position="215"/>
        <end position="245"/>
    </location>
</feature>
<dbReference type="Proteomes" id="UP000824220">
    <property type="component" value="Unassembled WGS sequence"/>
</dbReference>
<feature type="transmembrane region" description="Helical" evidence="1">
    <location>
        <begin position="97"/>
        <end position="126"/>
    </location>
</feature>
<feature type="transmembrane region" description="Helical" evidence="1">
    <location>
        <begin position="21"/>
        <end position="44"/>
    </location>
</feature>
<reference evidence="2" key="2">
    <citation type="submission" date="2021-04" db="EMBL/GenBank/DDBJ databases">
        <authorList>
            <person name="Gilroy R."/>
        </authorList>
    </citation>
    <scope>NUCLEOTIDE SEQUENCE</scope>
    <source>
        <strain evidence="2">ChiHjej8B7-3636</strain>
    </source>
</reference>
<feature type="transmembrane region" description="Helical" evidence="1">
    <location>
        <begin position="365"/>
        <end position="387"/>
    </location>
</feature>
<reference evidence="2" key="1">
    <citation type="journal article" date="2021" name="PeerJ">
        <title>Extensive microbial diversity within the chicken gut microbiome revealed by metagenomics and culture.</title>
        <authorList>
            <person name="Gilroy R."/>
            <person name="Ravi A."/>
            <person name="Getino M."/>
            <person name="Pursley I."/>
            <person name="Horton D.L."/>
            <person name="Alikhan N.F."/>
            <person name="Baker D."/>
            <person name="Gharbi K."/>
            <person name="Hall N."/>
            <person name="Watson M."/>
            <person name="Adriaenssens E.M."/>
            <person name="Foster-Nyarko E."/>
            <person name="Jarju S."/>
            <person name="Secka A."/>
            <person name="Antonio M."/>
            <person name="Oren A."/>
            <person name="Chaudhuri R.R."/>
            <person name="La Ragione R."/>
            <person name="Hildebrand F."/>
            <person name="Pallen M.J."/>
        </authorList>
    </citation>
    <scope>NUCLEOTIDE SEQUENCE</scope>
    <source>
        <strain evidence="2">ChiHjej8B7-3636</strain>
    </source>
</reference>
<proteinExistence type="predicted"/>
<feature type="transmembrane region" description="Helical" evidence="1">
    <location>
        <begin position="170"/>
        <end position="195"/>
    </location>
</feature>
<feature type="transmembrane region" description="Helical" evidence="1">
    <location>
        <begin position="56"/>
        <end position="76"/>
    </location>
</feature>
<evidence type="ECO:0008006" key="4">
    <source>
        <dbReference type="Google" id="ProtNLM"/>
    </source>
</evidence>
<feature type="transmembrane region" description="Helical" evidence="1">
    <location>
        <begin position="476"/>
        <end position="499"/>
    </location>
</feature>
<feature type="transmembrane region" description="Helical" evidence="1">
    <location>
        <begin position="441"/>
        <end position="464"/>
    </location>
</feature>
<evidence type="ECO:0000313" key="3">
    <source>
        <dbReference type="Proteomes" id="UP000824220"/>
    </source>
</evidence>
<organism evidence="2 3">
    <name type="scientific">Candidatus Microbacterium stercoravium</name>
    <dbReference type="NCBI Taxonomy" id="2838697"/>
    <lineage>
        <taxon>Bacteria</taxon>
        <taxon>Bacillati</taxon>
        <taxon>Actinomycetota</taxon>
        <taxon>Actinomycetes</taxon>
        <taxon>Micrococcales</taxon>
        <taxon>Microbacteriaceae</taxon>
        <taxon>Microbacterium</taxon>
    </lineage>
</organism>
<evidence type="ECO:0000313" key="2">
    <source>
        <dbReference type="EMBL" id="HJA04012.1"/>
    </source>
</evidence>
<feature type="transmembrane region" description="Helical" evidence="1">
    <location>
        <begin position="393"/>
        <end position="420"/>
    </location>
</feature>
<dbReference type="AlphaFoldDB" id="A0A9D2H3L1"/>
<evidence type="ECO:0000256" key="1">
    <source>
        <dbReference type="SAM" id="Phobius"/>
    </source>
</evidence>
<keyword evidence="1" id="KW-0812">Transmembrane</keyword>
<comment type="caution">
    <text evidence="2">The sequence shown here is derived from an EMBL/GenBank/DDBJ whole genome shotgun (WGS) entry which is preliminary data.</text>
</comment>
<feature type="transmembrane region" description="Helical" evidence="1">
    <location>
        <begin position="292"/>
        <end position="313"/>
    </location>
</feature>
<gene>
    <name evidence="2" type="ORF">H9800_04050</name>
</gene>
<name>A0A9D2H3L1_9MICO</name>
<feature type="transmembrane region" description="Helical" evidence="1">
    <location>
        <begin position="319"/>
        <end position="336"/>
    </location>
</feature>
<keyword evidence="1" id="KW-1133">Transmembrane helix</keyword>